<name>A0ABU5IE37_9BURK</name>
<accession>A0ABU5IE37</accession>
<evidence type="ECO:0000256" key="3">
    <source>
        <dbReference type="ARBA" id="ARBA00023004"/>
    </source>
</evidence>
<keyword evidence="3 4" id="KW-0408">Iron</keyword>
<gene>
    <name evidence="7" type="ORF">SM757_06545</name>
</gene>
<protein>
    <submittedName>
        <fullName evidence="7">Cytochrome c</fullName>
    </submittedName>
</protein>
<evidence type="ECO:0000313" key="8">
    <source>
        <dbReference type="Proteomes" id="UP001293718"/>
    </source>
</evidence>
<evidence type="ECO:0000256" key="5">
    <source>
        <dbReference type="SAM" id="SignalP"/>
    </source>
</evidence>
<feature type="signal peptide" evidence="5">
    <location>
        <begin position="1"/>
        <end position="24"/>
    </location>
</feature>
<feature type="domain" description="Cytochrome c" evidence="6">
    <location>
        <begin position="34"/>
        <end position="104"/>
    </location>
</feature>
<keyword evidence="8" id="KW-1185">Reference proteome</keyword>
<dbReference type="Pfam" id="PF13442">
    <property type="entry name" value="Cytochrome_CBB3"/>
    <property type="match status" value="1"/>
</dbReference>
<dbReference type="EMBL" id="JAXOJX010000007">
    <property type="protein sequence ID" value="MDZ5456228.1"/>
    <property type="molecule type" value="Genomic_DNA"/>
</dbReference>
<keyword evidence="5" id="KW-0732">Signal</keyword>
<dbReference type="InterPro" id="IPR009056">
    <property type="entry name" value="Cyt_c-like_dom"/>
</dbReference>
<dbReference type="SUPFAM" id="SSF46626">
    <property type="entry name" value="Cytochrome c"/>
    <property type="match status" value="1"/>
</dbReference>
<organism evidence="7 8">
    <name type="scientific">Azohydromonas lata</name>
    <dbReference type="NCBI Taxonomy" id="45677"/>
    <lineage>
        <taxon>Bacteria</taxon>
        <taxon>Pseudomonadati</taxon>
        <taxon>Pseudomonadota</taxon>
        <taxon>Betaproteobacteria</taxon>
        <taxon>Burkholderiales</taxon>
        <taxon>Sphaerotilaceae</taxon>
        <taxon>Azohydromonas</taxon>
    </lineage>
</organism>
<dbReference type="RefSeq" id="WP_322464844.1">
    <property type="nucleotide sequence ID" value="NZ_JAXOJX010000007.1"/>
</dbReference>
<evidence type="ECO:0000256" key="2">
    <source>
        <dbReference type="ARBA" id="ARBA00022723"/>
    </source>
</evidence>
<evidence type="ECO:0000259" key="6">
    <source>
        <dbReference type="PROSITE" id="PS51007"/>
    </source>
</evidence>
<dbReference type="InterPro" id="IPR036909">
    <property type="entry name" value="Cyt_c-like_dom_sf"/>
</dbReference>
<reference evidence="7 8" key="1">
    <citation type="submission" date="2023-11" db="EMBL/GenBank/DDBJ databases">
        <title>Draft genome of Azohydromonas lata strain H1 (DSM1123), a polyhydroxyalkanoate producer.</title>
        <authorList>
            <person name="Traversa D."/>
            <person name="D'Addabbo P."/>
            <person name="Pazzani C."/>
            <person name="Manzari C."/>
            <person name="Chiara M."/>
            <person name="Scrascia M."/>
        </authorList>
    </citation>
    <scope>NUCLEOTIDE SEQUENCE [LARGE SCALE GENOMIC DNA]</scope>
    <source>
        <strain evidence="7 8">H1</strain>
    </source>
</reference>
<keyword evidence="2 4" id="KW-0479">Metal-binding</keyword>
<proteinExistence type="predicted"/>
<evidence type="ECO:0000313" key="7">
    <source>
        <dbReference type="EMBL" id="MDZ5456228.1"/>
    </source>
</evidence>
<keyword evidence="1 4" id="KW-0349">Heme</keyword>
<dbReference type="Proteomes" id="UP001293718">
    <property type="component" value="Unassembled WGS sequence"/>
</dbReference>
<feature type="chain" id="PRO_5047023389" evidence="5">
    <location>
        <begin position="25"/>
        <end position="111"/>
    </location>
</feature>
<dbReference type="Gene3D" id="1.10.760.10">
    <property type="entry name" value="Cytochrome c-like domain"/>
    <property type="match status" value="1"/>
</dbReference>
<evidence type="ECO:0000256" key="1">
    <source>
        <dbReference type="ARBA" id="ARBA00022617"/>
    </source>
</evidence>
<sequence length="111" mass="11797">MHRPPFRRARLLLPGLLLCGSAFAQPPSPPATPEAQARAQRFYAQVCARCHETGIGPVITGRGLPAAFYVALARSGRNAMPAFRFSDIDDPTLQALGEYLAATPAAPGARP</sequence>
<comment type="caution">
    <text evidence="7">The sequence shown here is derived from an EMBL/GenBank/DDBJ whole genome shotgun (WGS) entry which is preliminary data.</text>
</comment>
<dbReference type="PROSITE" id="PS51007">
    <property type="entry name" value="CYTC"/>
    <property type="match status" value="1"/>
</dbReference>
<evidence type="ECO:0000256" key="4">
    <source>
        <dbReference type="PROSITE-ProRule" id="PRU00433"/>
    </source>
</evidence>